<feature type="transmembrane region" description="Helical" evidence="7">
    <location>
        <begin position="331"/>
        <end position="354"/>
    </location>
</feature>
<dbReference type="PANTHER" id="PTHR30572">
    <property type="entry name" value="MEMBRANE COMPONENT OF TRANSPORTER-RELATED"/>
    <property type="match status" value="1"/>
</dbReference>
<evidence type="ECO:0000256" key="4">
    <source>
        <dbReference type="ARBA" id="ARBA00022989"/>
    </source>
</evidence>
<evidence type="ECO:0000259" key="9">
    <source>
        <dbReference type="Pfam" id="PF12704"/>
    </source>
</evidence>
<evidence type="ECO:0000256" key="1">
    <source>
        <dbReference type="ARBA" id="ARBA00004651"/>
    </source>
</evidence>
<protein>
    <recommendedName>
        <fullName evidence="12">ABC transporter permease</fullName>
    </recommendedName>
</protein>
<comment type="similarity">
    <text evidence="6">Belongs to the ABC-4 integral membrane protein family.</text>
</comment>
<evidence type="ECO:0000313" key="10">
    <source>
        <dbReference type="EMBL" id="KZN67086.1"/>
    </source>
</evidence>
<evidence type="ECO:0008006" key="12">
    <source>
        <dbReference type="Google" id="ProtNLM"/>
    </source>
</evidence>
<evidence type="ECO:0000256" key="6">
    <source>
        <dbReference type="ARBA" id="ARBA00038076"/>
    </source>
</evidence>
<evidence type="ECO:0000256" key="5">
    <source>
        <dbReference type="ARBA" id="ARBA00023136"/>
    </source>
</evidence>
<accession>A0A162CFH4</accession>
<dbReference type="AlphaFoldDB" id="A0A162CFH4"/>
<dbReference type="PATRIC" id="fig|1365257.3.peg.2667"/>
<keyword evidence="4 7" id="KW-1133">Transmembrane helix</keyword>
<dbReference type="GO" id="GO:0022857">
    <property type="term" value="F:transmembrane transporter activity"/>
    <property type="evidence" value="ECO:0007669"/>
    <property type="project" value="TreeGrafter"/>
</dbReference>
<proteinExistence type="inferred from homology"/>
<gene>
    <name evidence="10" type="ORF">N478_19895</name>
</gene>
<feature type="transmembrane region" description="Helical" evidence="7">
    <location>
        <begin position="366"/>
        <end position="390"/>
    </location>
</feature>
<dbReference type="EMBL" id="AUXX01000016">
    <property type="protein sequence ID" value="KZN67086.1"/>
    <property type="molecule type" value="Genomic_DNA"/>
</dbReference>
<dbReference type="Pfam" id="PF12704">
    <property type="entry name" value="MacB_PCD"/>
    <property type="match status" value="1"/>
</dbReference>
<evidence type="ECO:0000313" key="11">
    <source>
        <dbReference type="Proteomes" id="UP000076661"/>
    </source>
</evidence>
<feature type="transmembrane region" description="Helical" evidence="7">
    <location>
        <begin position="281"/>
        <end position="310"/>
    </location>
</feature>
<dbReference type="Pfam" id="PF02687">
    <property type="entry name" value="FtsX"/>
    <property type="match status" value="1"/>
</dbReference>
<name>A0A162CFH4_9GAMM</name>
<sequence>MAIKHILKLLLKHKSISLLITLQIAIAVTIVGNTSFISYRTLQNWLIPSHIAEEQIINVYTRVFDKELDQSALIERDLYNLRALPEVEFASYAANELVLATVNGRNFAHNTLDRDQQGAHLALFSQSQQGVEALGLNITQGRNFYDTEYIFSDGELERRASVVLISDALAATLFEKQSALGQTIYLHNERLPYQIIGTYTDMMLGESAVYNDSWYHSAVIPEAHYAQNSQVNYILRVQKGSTEQTLERIENLLFNEQGRIVKQVEYAARAKKRLWDGRSTFAFIMMGISGIAILVTGVGIVALVSFSISVRTKEIGVLRALGASQSRVMRALLVENSLLAFAGITIGLFAALWLNQYFVTNLRIQGLIVPWLAAIVAIAVWLLSAFAVYIPARKAARIAPAQVTKTN</sequence>
<keyword evidence="3 7" id="KW-0812">Transmembrane</keyword>
<dbReference type="InterPro" id="IPR050250">
    <property type="entry name" value="Macrolide_Exporter_MacB"/>
</dbReference>
<evidence type="ECO:0000259" key="8">
    <source>
        <dbReference type="Pfam" id="PF02687"/>
    </source>
</evidence>
<dbReference type="InterPro" id="IPR025857">
    <property type="entry name" value="MacB_PCD"/>
</dbReference>
<evidence type="ECO:0000256" key="7">
    <source>
        <dbReference type="SAM" id="Phobius"/>
    </source>
</evidence>
<dbReference type="InterPro" id="IPR003838">
    <property type="entry name" value="ABC3_permease_C"/>
</dbReference>
<dbReference type="Proteomes" id="UP000076661">
    <property type="component" value="Unassembled WGS sequence"/>
</dbReference>
<comment type="subcellular location">
    <subcellularLocation>
        <location evidence="1">Cell membrane</location>
        <topology evidence="1">Multi-pass membrane protein</topology>
    </subcellularLocation>
</comment>
<keyword evidence="2" id="KW-1003">Cell membrane</keyword>
<evidence type="ECO:0000256" key="2">
    <source>
        <dbReference type="ARBA" id="ARBA00022475"/>
    </source>
</evidence>
<feature type="domain" description="MacB-like periplasmic core" evidence="9">
    <location>
        <begin position="25"/>
        <end position="251"/>
    </location>
</feature>
<dbReference type="RefSeq" id="WP_063381337.1">
    <property type="nucleotide sequence ID" value="NZ_AUXX01000016.1"/>
</dbReference>
<organism evidence="10 11">
    <name type="scientific">Pseudoalteromonas luteoviolacea S4060-1</name>
    <dbReference type="NCBI Taxonomy" id="1365257"/>
    <lineage>
        <taxon>Bacteria</taxon>
        <taxon>Pseudomonadati</taxon>
        <taxon>Pseudomonadota</taxon>
        <taxon>Gammaproteobacteria</taxon>
        <taxon>Alteromonadales</taxon>
        <taxon>Pseudoalteromonadaceae</taxon>
        <taxon>Pseudoalteromonas</taxon>
    </lineage>
</organism>
<dbReference type="GO" id="GO:0005886">
    <property type="term" value="C:plasma membrane"/>
    <property type="evidence" value="ECO:0007669"/>
    <property type="project" value="UniProtKB-SubCell"/>
</dbReference>
<comment type="caution">
    <text evidence="10">The sequence shown here is derived from an EMBL/GenBank/DDBJ whole genome shotgun (WGS) entry which is preliminary data.</text>
</comment>
<keyword evidence="5 7" id="KW-0472">Membrane</keyword>
<feature type="domain" description="ABC3 transporter permease C-terminal" evidence="8">
    <location>
        <begin position="288"/>
        <end position="400"/>
    </location>
</feature>
<reference evidence="10 11" key="1">
    <citation type="submission" date="2013-07" db="EMBL/GenBank/DDBJ databases">
        <title>Comparative Genomic and Metabolomic Analysis of Twelve Strains of Pseudoalteromonas luteoviolacea.</title>
        <authorList>
            <person name="Vynne N.G."/>
            <person name="Mansson M."/>
            <person name="Gram L."/>
        </authorList>
    </citation>
    <scope>NUCLEOTIDE SEQUENCE [LARGE SCALE GENOMIC DNA]</scope>
    <source>
        <strain evidence="10 11">S4060-1</strain>
    </source>
</reference>
<evidence type="ECO:0000256" key="3">
    <source>
        <dbReference type="ARBA" id="ARBA00022692"/>
    </source>
</evidence>
<dbReference type="PANTHER" id="PTHR30572:SF4">
    <property type="entry name" value="ABC TRANSPORTER PERMEASE YTRF"/>
    <property type="match status" value="1"/>
</dbReference>